<dbReference type="EMBL" id="JASAOF010000004">
    <property type="protein sequence ID" value="MDI2029100.1"/>
    <property type="molecule type" value="Genomic_DNA"/>
</dbReference>
<protein>
    <submittedName>
        <fullName evidence="2">Uncharacterized protein</fullName>
    </submittedName>
</protein>
<accession>A0ABT6PMP0</accession>
<feature type="region of interest" description="Disordered" evidence="1">
    <location>
        <begin position="21"/>
        <end position="44"/>
    </location>
</feature>
<evidence type="ECO:0000313" key="2">
    <source>
        <dbReference type="EMBL" id="MDI2029100.1"/>
    </source>
</evidence>
<evidence type="ECO:0000313" key="3">
    <source>
        <dbReference type="Proteomes" id="UP001237595"/>
    </source>
</evidence>
<reference evidence="2 3" key="1">
    <citation type="submission" date="2023-04" db="EMBL/GenBank/DDBJ databases">
        <title>Draft genome sequence of Saccharopolyspora sp. TS4A08 isolated from sweet potato rhizospheric soil.</title>
        <authorList>
            <person name="Suksaard P."/>
            <person name="Duangmal K."/>
        </authorList>
    </citation>
    <scope>NUCLEOTIDE SEQUENCE [LARGE SCALE GENOMIC DNA]</scope>
    <source>
        <strain evidence="2 3">TS4A08</strain>
    </source>
</reference>
<organism evidence="2 3">
    <name type="scientific">Saccharopolyspora ipomoeae</name>
    <dbReference type="NCBI Taxonomy" id="3042027"/>
    <lineage>
        <taxon>Bacteria</taxon>
        <taxon>Bacillati</taxon>
        <taxon>Actinomycetota</taxon>
        <taxon>Actinomycetes</taxon>
        <taxon>Pseudonocardiales</taxon>
        <taxon>Pseudonocardiaceae</taxon>
        <taxon>Saccharopolyspora</taxon>
    </lineage>
</organism>
<dbReference type="RefSeq" id="WP_281455429.1">
    <property type="nucleotide sequence ID" value="NZ_JASAOF010000004.1"/>
</dbReference>
<proteinExistence type="predicted"/>
<evidence type="ECO:0000256" key="1">
    <source>
        <dbReference type="SAM" id="MobiDB-lite"/>
    </source>
</evidence>
<name>A0ABT6PMP0_9PSEU</name>
<comment type="caution">
    <text evidence="2">The sequence shown here is derived from an EMBL/GenBank/DDBJ whole genome shotgun (WGS) entry which is preliminary data.</text>
</comment>
<sequence length="72" mass="7921">MTLLKLTFNVCVINNKVACPAEPEKDAETPSAQPEEDSSKKPGPWEWAGLLVKTVGLVFSVWHVVSQFPVLL</sequence>
<dbReference type="Proteomes" id="UP001237595">
    <property type="component" value="Unassembled WGS sequence"/>
</dbReference>
<gene>
    <name evidence="2" type="ORF">QFW96_10795</name>
</gene>
<keyword evidence="3" id="KW-1185">Reference proteome</keyword>